<proteinExistence type="predicted"/>
<evidence type="ECO:0000313" key="2">
    <source>
        <dbReference type="Proteomes" id="UP000499080"/>
    </source>
</evidence>
<name>A0A4Y1ZSI8_ARAVE</name>
<evidence type="ECO:0000313" key="1">
    <source>
        <dbReference type="EMBL" id="GBL66003.1"/>
    </source>
</evidence>
<sequence>MCRLRRRNVGPQKCWNFLDISIRDRDPNLSRRFHVTSRPVGKNIKGRKIEIYTLYCYKHGKSLPSNASLMVGKRVLQGYVWENRRNGAIDPRPWRPFWRQISRQNVGSEKKL</sequence>
<comment type="caution">
    <text evidence="1">The sequence shown here is derived from an EMBL/GenBank/DDBJ whole genome shotgun (WGS) entry which is preliminary data.</text>
</comment>
<protein>
    <submittedName>
        <fullName evidence="1">Uncharacterized protein</fullName>
    </submittedName>
</protein>
<dbReference type="Proteomes" id="UP000499080">
    <property type="component" value="Unassembled WGS sequence"/>
</dbReference>
<dbReference type="AlphaFoldDB" id="A0A4Y1ZSI8"/>
<keyword evidence="2" id="KW-1185">Reference proteome</keyword>
<organism evidence="1 2">
    <name type="scientific">Araneus ventricosus</name>
    <name type="common">Orbweaver spider</name>
    <name type="synonym">Epeira ventricosa</name>
    <dbReference type="NCBI Taxonomy" id="182803"/>
    <lineage>
        <taxon>Eukaryota</taxon>
        <taxon>Metazoa</taxon>
        <taxon>Ecdysozoa</taxon>
        <taxon>Arthropoda</taxon>
        <taxon>Chelicerata</taxon>
        <taxon>Arachnida</taxon>
        <taxon>Araneae</taxon>
        <taxon>Araneomorphae</taxon>
        <taxon>Entelegynae</taxon>
        <taxon>Araneoidea</taxon>
        <taxon>Araneidae</taxon>
        <taxon>Araneus</taxon>
    </lineage>
</organism>
<reference evidence="1 2" key="1">
    <citation type="journal article" date="2019" name="Sci. Rep.">
        <title>Orb-weaving spider Araneus ventricosus genome elucidates the spidroin gene catalogue.</title>
        <authorList>
            <person name="Kono N."/>
            <person name="Nakamura H."/>
            <person name="Ohtoshi R."/>
            <person name="Moran D.A.P."/>
            <person name="Shinohara A."/>
            <person name="Yoshida Y."/>
            <person name="Fujiwara M."/>
            <person name="Mori M."/>
            <person name="Tomita M."/>
            <person name="Arakawa K."/>
        </authorList>
    </citation>
    <scope>NUCLEOTIDE SEQUENCE [LARGE SCALE GENOMIC DNA]</scope>
</reference>
<gene>
    <name evidence="1" type="ORF">AVEN_70320_1</name>
</gene>
<accession>A0A4Y1ZSI8</accession>
<dbReference type="EMBL" id="BGPR01077511">
    <property type="protein sequence ID" value="GBL66003.1"/>
    <property type="molecule type" value="Genomic_DNA"/>
</dbReference>